<dbReference type="KEGG" id="dpp:DICPUDRAFT_92265"/>
<sequence length="329" mass="37947">MDHLKIQVIKRNSLETTTFQIYYKKIESLQVKLENNDYSLSIKVLSFIGPNLKRVLNEVIQFNSIQGNFSETFEESFKLVGILQLCTFVKNGQKKSYQTDDIEDIPEEEFKPVPLKRSNSGGNSSIGKNIGTDKKINNRGSNISNNINLNNLLKQKLNEVSNNTTTTTTTTTITNYSCDFINDSIENTQPSQNRNKVDNLFSSNKDSIQNTPISQTNNNTIFDDIVSTQFSQQQQQQNRLYKNPQHNTESEEIIEINDEDFQKESNIWNQYNKNTSVPISKNFEHLFLHPKFKSNINKPNNNINSIYNNNLPKNVQTGFKDYNSNRLYQ</sequence>
<dbReference type="InParanoid" id="F0ZPB1"/>
<evidence type="ECO:0000313" key="2">
    <source>
        <dbReference type="EMBL" id="EGC34203.1"/>
    </source>
</evidence>
<gene>
    <name evidence="2" type="ORF">DICPUDRAFT_92265</name>
</gene>
<dbReference type="VEuPathDB" id="AmoebaDB:DICPUDRAFT_92265"/>
<dbReference type="Proteomes" id="UP000001064">
    <property type="component" value="Unassembled WGS sequence"/>
</dbReference>
<proteinExistence type="predicted"/>
<feature type="compositionally biased region" description="Low complexity" evidence="1">
    <location>
        <begin position="118"/>
        <end position="130"/>
    </location>
</feature>
<feature type="region of interest" description="Disordered" evidence="1">
    <location>
        <begin position="112"/>
        <end position="133"/>
    </location>
</feature>
<dbReference type="AlphaFoldDB" id="F0ZPB1"/>
<evidence type="ECO:0000313" key="3">
    <source>
        <dbReference type="Proteomes" id="UP000001064"/>
    </source>
</evidence>
<name>F0ZPB1_DICPU</name>
<reference evidence="3" key="1">
    <citation type="journal article" date="2011" name="Genome Biol.">
        <title>Comparative genomics of the social amoebae Dictyostelium discoideum and Dictyostelium purpureum.</title>
        <authorList>
            <consortium name="US DOE Joint Genome Institute (JGI-PGF)"/>
            <person name="Sucgang R."/>
            <person name="Kuo A."/>
            <person name="Tian X."/>
            <person name="Salerno W."/>
            <person name="Parikh A."/>
            <person name="Feasley C.L."/>
            <person name="Dalin E."/>
            <person name="Tu H."/>
            <person name="Huang E."/>
            <person name="Barry K."/>
            <person name="Lindquist E."/>
            <person name="Shapiro H."/>
            <person name="Bruce D."/>
            <person name="Schmutz J."/>
            <person name="Salamov A."/>
            <person name="Fey P."/>
            <person name="Gaudet P."/>
            <person name="Anjard C."/>
            <person name="Babu M.M."/>
            <person name="Basu S."/>
            <person name="Bushmanova Y."/>
            <person name="van der Wel H."/>
            <person name="Katoh-Kurasawa M."/>
            <person name="Dinh C."/>
            <person name="Coutinho P.M."/>
            <person name="Saito T."/>
            <person name="Elias M."/>
            <person name="Schaap P."/>
            <person name="Kay R.R."/>
            <person name="Henrissat B."/>
            <person name="Eichinger L."/>
            <person name="Rivero F."/>
            <person name="Putnam N.H."/>
            <person name="West C.M."/>
            <person name="Loomis W.F."/>
            <person name="Chisholm R.L."/>
            <person name="Shaulsky G."/>
            <person name="Strassmann J.E."/>
            <person name="Queller D.C."/>
            <person name="Kuspa A."/>
            <person name="Grigoriev I.V."/>
        </authorList>
    </citation>
    <scope>NUCLEOTIDE SEQUENCE [LARGE SCALE GENOMIC DNA]</scope>
    <source>
        <strain evidence="3">QSDP1</strain>
    </source>
</reference>
<accession>F0ZPB1</accession>
<dbReference type="EMBL" id="GL871107">
    <property type="protein sequence ID" value="EGC34203.1"/>
    <property type="molecule type" value="Genomic_DNA"/>
</dbReference>
<evidence type="ECO:0000256" key="1">
    <source>
        <dbReference type="SAM" id="MobiDB-lite"/>
    </source>
</evidence>
<protein>
    <submittedName>
        <fullName evidence="2">Uncharacterized protein</fullName>
    </submittedName>
</protein>
<dbReference type="RefSeq" id="XP_003289255.1">
    <property type="nucleotide sequence ID" value="XM_003289207.1"/>
</dbReference>
<organism evidence="2 3">
    <name type="scientific">Dictyostelium purpureum</name>
    <name type="common">Slime mold</name>
    <dbReference type="NCBI Taxonomy" id="5786"/>
    <lineage>
        <taxon>Eukaryota</taxon>
        <taxon>Amoebozoa</taxon>
        <taxon>Evosea</taxon>
        <taxon>Eumycetozoa</taxon>
        <taxon>Dictyostelia</taxon>
        <taxon>Dictyosteliales</taxon>
        <taxon>Dictyosteliaceae</taxon>
        <taxon>Dictyostelium</taxon>
    </lineage>
</organism>
<keyword evidence="3" id="KW-1185">Reference proteome</keyword>
<dbReference type="GeneID" id="10500241"/>